<dbReference type="EMBL" id="LLXI01004059">
    <property type="protein sequence ID" value="PKY60200.1"/>
    <property type="molecule type" value="Genomic_DNA"/>
</dbReference>
<organism evidence="1 2">
    <name type="scientific">Rhizophagus irregularis</name>
    <dbReference type="NCBI Taxonomy" id="588596"/>
    <lineage>
        <taxon>Eukaryota</taxon>
        <taxon>Fungi</taxon>
        <taxon>Fungi incertae sedis</taxon>
        <taxon>Mucoromycota</taxon>
        <taxon>Glomeromycotina</taxon>
        <taxon>Glomeromycetes</taxon>
        <taxon>Glomerales</taxon>
        <taxon>Glomeraceae</taxon>
        <taxon>Rhizophagus</taxon>
    </lineage>
</organism>
<comment type="caution">
    <text evidence="1">The sequence shown here is derived from an EMBL/GenBank/DDBJ whole genome shotgun (WGS) entry which is preliminary data.</text>
</comment>
<dbReference type="AlphaFoldDB" id="A0A2I1HMU1"/>
<proteinExistence type="predicted"/>
<dbReference type="Proteomes" id="UP000234323">
    <property type="component" value="Unassembled WGS sequence"/>
</dbReference>
<reference evidence="1 2" key="1">
    <citation type="submission" date="2015-10" db="EMBL/GenBank/DDBJ databases">
        <title>Genome analyses suggest a sexual origin of heterokaryosis in a supposedly ancient asexual fungus.</title>
        <authorList>
            <person name="Ropars J."/>
            <person name="Sedzielewska K."/>
            <person name="Noel J."/>
            <person name="Charron P."/>
            <person name="Farinelli L."/>
            <person name="Marton T."/>
            <person name="Kruger M."/>
            <person name="Pelin A."/>
            <person name="Brachmann A."/>
            <person name="Corradi N."/>
        </authorList>
    </citation>
    <scope>NUCLEOTIDE SEQUENCE [LARGE SCALE GENOMIC DNA]</scope>
    <source>
        <strain evidence="1 2">A4</strain>
    </source>
</reference>
<accession>A0A2I1HMU1</accession>
<evidence type="ECO:0000313" key="2">
    <source>
        <dbReference type="Proteomes" id="UP000234323"/>
    </source>
</evidence>
<gene>
    <name evidence="1" type="ORF">RhiirA4_483640</name>
</gene>
<evidence type="ECO:0000313" key="1">
    <source>
        <dbReference type="EMBL" id="PKY60200.1"/>
    </source>
</evidence>
<protein>
    <submittedName>
        <fullName evidence="1">Uncharacterized protein</fullName>
    </submittedName>
</protein>
<name>A0A2I1HMU1_9GLOM</name>
<keyword evidence="2" id="KW-1185">Reference proteome</keyword>
<sequence length="169" mass="20501">MSMIPVENIIFDELHAPEQITDRLWELMLAEIQENARSHVWKYISLMGDDKKTVLQFFNLNLLFKPSRAELIHKLWNGFYELYCALQNKNTNPAQLKQQFLGWLTLFLTPSQAYVRGLYMPNRITPYMHALVYYKWEFLEKHKRWRKSAIQEIIEYENRSLYFNYNAHF</sequence>